<dbReference type="AlphaFoldDB" id="A0A7C6A989"/>
<dbReference type="Gene3D" id="3.40.50.720">
    <property type="entry name" value="NAD(P)-binding Rossmann-like Domain"/>
    <property type="match status" value="1"/>
</dbReference>
<accession>A0A7C6A989</accession>
<dbReference type="InterPro" id="IPR003148">
    <property type="entry name" value="RCK_N"/>
</dbReference>
<dbReference type="PROSITE" id="PS51201">
    <property type="entry name" value="RCK_N"/>
    <property type="match status" value="1"/>
</dbReference>
<dbReference type="SUPFAM" id="SSF116726">
    <property type="entry name" value="TrkA C-terminal domain-like"/>
    <property type="match status" value="1"/>
</dbReference>
<evidence type="ECO:0000259" key="2">
    <source>
        <dbReference type="PROSITE" id="PS51202"/>
    </source>
</evidence>
<protein>
    <submittedName>
        <fullName evidence="3">TrkA family potassium uptake protein</fullName>
    </submittedName>
</protein>
<evidence type="ECO:0000259" key="1">
    <source>
        <dbReference type="PROSITE" id="PS51201"/>
    </source>
</evidence>
<dbReference type="InterPro" id="IPR036291">
    <property type="entry name" value="NAD(P)-bd_dom_sf"/>
</dbReference>
<dbReference type="Pfam" id="PF02254">
    <property type="entry name" value="TrkA_N"/>
    <property type="match status" value="1"/>
</dbReference>
<dbReference type="PROSITE" id="PS51202">
    <property type="entry name" value="RCK_C"/>
    <property type="match status" value="1"/>
</dbReference>
<name>A0A7C6A989_UNCW3</name>
<dbReference type="InterPro" id="IPR036721">
    <property type="entry name" value="RCK_C_sf"/>
</dbReference>
<organism evidence="3">
    <name type="scientific">candidate division WOR-3 bacterium</name>
    <dbReference type="NCBI Taxonomy" id="2052148"/>
    <lineage>
        <taxon>Bacteria</taxon>
        <taxon>Bacteria division WOR-3</taxon>
    </lineage>
</organism>
<dbReference type="InterPro" id="IPR050721">
    <property type="entry name" value="Trk_Ktr_HKT_K-transport"/>
</dbReference>
<feature type="domain" description="RCK N-terminal" evidence="1">
    <location>
        <begin position="2"/>
        <end position="118"/>
    </location>
</feature>
<dbReference type="GO" id="GO:0006813">
    <property type="term" value="P:potassium ion transport"/>
    <property type="evidence" value="ECO:0007669"/>
    <property type="project" value="InterPro"/>
</dbReference>
<evidence type="ECO:0000313" key="3">
    <source>
        <dbReference type="EMBL" id="HHS52268.1"/>
    </source>
</evidence>
<dbReference type="PANTHER" id="PTHR43833:SF7">
    <property type="entry name" value="KTR SYSTEM POTASSIUM UPTAKE PROTEIN C"/>
    <property type="match status" value="1"/>
</dbReference>
<reference evidence="3" key="1">
    <citation type="journal article" date="2020" name="mSystems">
        <title>Genome- and Community-Level Interaction Insights into Carbon Utilization and Element Cycling Functions of Hydrothermarchaeota in Hydrothermal Sediment.</title>
        <authorList>
            <person name="Zhou Z."/>
            <person name="Liu Y."/>
            <person name="Xu W."/>
            <person name="Pan J."/>
            <person name="Luo Z.H."/>
            <person name="Li M."/>
        </authorList>
    </citation>
    <scope>NUCLEOTIDE SEQUENCE [LARGE SCALE GENOMIC DNA]</scope>
    <source>
        <strain evidence="3">SpSt-876</strain>
    </source>
</reference>
<dbReference type="SUPFAM" id="SSF51735">
    <property type="entry name" value="NAD(P)-binding Rossmann-fold domains"/>
    <property type="match status" value="1"/>
</dbReference>
<dbReference type="GO" id="GO:0008324">
    <property type="term" value="F:monoatomic cation transmembrane transporter activity"/>
    <property type="evidence" value="ECO:0007669"/>
    <property type="project" value="InterPro"/>
</dbReference>
<dbReference type="InterPro" id="IPR006037">
    <property type="entry name" value="RCK_C"/>
</dbReference>
<feature type="domain" description="RCK C-terminal" evidence="2">
    <location>
        <begin position="135"/>
        <end position="229"/>
    </location>
</feature>
<dbReference type="Pfam" id="PF02080">
    <property type="entry name" value="TrkA_C"/>
    <property type="match status" value="1"/>
</dbReference>
<sequence length="229" mass="25071">MAKKFVVIGLGRFGSAVARALAEKGFEVMVIDTDENKVSVLSDIATQSLVLDGTDEKALRDAGVAEIDTAIVSVGQKIDASILITLLLKELGVKQVIVKGVNTLHGTILKRIGADRVIFPEREMANKLVESFVSPKIFDYIELSPTHSVIEIAAPKPFFGKTLRQLGLREHYGVTVIAIKKKLAIMTEKGTPDFREEVNISPNADDEIVEGDILVLLGRYEDLAKIERM</sequence>
<comment type="caution">
    <text evidence="3">The sequence shown here is derived from an EMBL/GenBank/DDBJ whole genome shotgun (WGS) entry which is preliminary data.</text>
</comment>
<dbReference type="EMBL" id="DTLI01000136">
    <property type="protein sequence ID" value="HHS52268.1"/>
    <property type="molecule type" value="Genomic_DNA"/>
</dbReference>
<proteinExistence type="predicted"/>
<dbReference type="PANTHER" id="PTHR43833">
    <property type="entry name" value="POTASSIUM CHANNEL PROTEIN 2-RELATED-RELATED"/>
    <property type="match status" value="1"/>
</dbReference>
<dbReference type="Gene3D" id="3.30.70.1450">
    <property type="entry name" value="Regulator of K+ conductance, C-terminal domain"/>
    <property type="match status" value="1"/>
</dbReference>
<gene>
    <name evidence="3" type="ORF">ENW73_05315</name>
</gene>